<evidence type="ECO:0000256" key="1">
    <source>
        <dbReference type="SAM" id="Coils"/>
    </source>
</evidence>
<protein>
    <submittedName>
        <fullName evidence="3">F-box protein SKIP24 isoform X1</fullName>
    </submittedName>
</protein>
<dbReference type="Gene3D" id="1.20.1280.50">
    <property type="match status" value="1"/>
</dbReference>
<accession>A0A314YZ18</accession>
<evidence type="ECO:0000313" key="4">
    <source>
        <dbReference type="Proteomes" id="UP000250321"/>
    </source>
</evidence>
<feature type="domain" description="F-box" evidence="2">
    <location>
        <begin position="2"/>
        <end position="50"/>
    </location>
</feature>
<dbReference type="STRING" id="2094558.A0A314YZ18"/>
<dbReference type="Proteomes" id="UP000250321">
    <property type="component" value="Unassembled WGS sequence"/>
</dbReference>
<dbReference type="OrthoDB" id="3219396at2759"/>
<name>A0A314YZ18_PRUYE</name>
<dbReference type="AlphaFoldDB" id="A0A314YZ18"/>
<dbReference type="InterPro" id="IPR001810">
    <property type="entry name" value="F-box_dom"/>
</dbReference>
<organism evidence="3 4">
    <name type="scientific">Prunus yedoensis var. nudiflora</name>
    <dbReference type="NCBI Taxonomy" id="2094558"/>
    <lineage>
        <taxon>Eukaryota</taxon>
        <taxon>Viridiplantae</taxon>
        <taxon>Streptophyta</taxon>
        <taxon>Embryophyta</taxon>
        <taxon>Tracheophyta</taxon>
        <taxon>Spermatophyta</taxon>
        <taxon>Magnoliopsida</taxon>
        <taxon>eudicotyledons</taxon>
        <taxon>Gunneridae</taxon>
        <taxon>Pentapetalae</taxon>
        <taxon>rosids</taxon>
        <taxon>fabids</taxon>
        <taxon>Rosales</taxon>
        <taxon>Rosaceae</taxon>
        <taxon>Amygdaloideae</taxon>
        <taxon>Amygdaleae</taxon>
        <taxon>Prunus</taxon>
    </lineage>
</organism>
<sequence>MSALPEELWRRILEIGVQRRGFSYKDLCCLSISSRRLHRLSDEDFLWSHLLSSDFPPFFSPSSTSITSAHSSTCKSLYKLRYERDRDKKIAAHRRAVLRKESQVLERSMRLRDMETRLAEETNKMRATLAELSNLSNVRQASVALNVWQPEIIRGRQKQIVEQCVVPVESRFHVLQMELKLCKQQILGLEKAHIDEKRRLALVEEELQSMRYHPLRDQKPIDGVEVEFNIKRKKLKKLMPSISATALRQENS</sequence>
<dbReference type="SUPFAM" id="SSF81383">
    <property type="entry name" value="F-box domain"/>
    <property type="match status" value="1"/>
</dbReference>
<keyword evidence="4" id="KW-1185">Reference proteome</keyword>
<reference evidence="3 4" key="1">
    <citation type="submission" date="2018-02" db="EMBL/GenBank/DDBJ databases">
        <title>Draft genome of wild Prunus yedoensis var. nudiflora.</title>
        <authorList>
            <person name="Baek S."/>
            <person name="Kim J.-H."/>
            <person name="Choi K."/>
            <person name="Kim G.-B."/>
            <person name="Cho A."/>
            <person name="Jang H."/>
            <person name="Shin C.-H."/>
            <person name="Yu H.-J."/>
            <person name="Mun J.-H."/>
        </authorList>
    </citation>
    <scope>NUCLEOTIDE SEQUENCE [LARGE SCALE GENOMIC DNA]</scope>
    <source>
        <strain evidence="4">cv. Jeju island</strain>
        <tissue evidence="3">Leaf</tissue>
    </source>
</reference>
<dbReference type="EMBL" id="PJQY01000493">
    <property type="protein sequence ID" value="PQQ10564.1"/>
    <property type="molecule type" value="Genomic_DNA"/>
</dbReference>
<feature type="coiled-coil region" evidence="1">
    <location>
        <begin position="111"/>
        <end position="138"/>
    </location>
</feature>
<evidence type="ECO:0000259" key="2">
    <source>
        <dbReference type="Pfam" id="PF12937"/>
    </source>
</evidence>
<dbReference type="Pfam" id="PF12937">
    <property type="entry name" value="F-box-like"/>
    <property type="match status" value="1"/>
</dbReference>
<evidence type="ECO:0000313" key="3">
    <source>
        <dbReference type="EMBL" id="PQQ10564.1"/>
    </source>
</evidence>
<dbReference type="InterPro" id="IPR036047">
    <property type="entry name" value="F-box-like_dom_sf"/>
</dbReference>
<proteinExistence type="predicted"/>
<keyword evidence="1" id="KW-0175">Coiled coil</keyword>
<comment type="caution">
    <text evidence="3">The sequence shown here is derived from an EMBL/GenBank/DDBJ whole genome shotgun (WGS) entry which is preliminary data.</text>
</comment>
<gene>
    <name evidence="3" type="ORF">Pyn_25689</name>
</gene>